<sequence>IRDKTRDKLYKILSSIGLECEMLERGIVEEKLFNPWHRNSLGIIKINSDSHIKYINIIKKWGSKNDPPRWWNYFAVPTPTSNSKEDYTEVKSIRKKSFPIFGKVKFIDWKFNNNGKNLADKFTKDSEINALSMELGNIKVQSLHENFSGYSIELEFNKSAFPLLTAPNISMNNSQWNALNKIAKLCIENEK</sequence>
<organism evidence="1">
    <name type="scientific">marine metagenome</name>
    <dbReference type="NCBI Taxonomy" id="408172"/>
    <lineage>
        <taxon>unclassified sequences</taxon>
        <taxon>metagenomes</taxon>
        <taxon>ecological metagenomes</taxon>
    </lineage>
</organism>
<evidence type="ECO:0000313" key="1">
    <source>
        <dbReference type="EMBL" id="SVD20032.1"/>
    </source>
</evidence>
<gene>
    <name evidence="1" type="ORF">METZ01_LOCUS372886</name>
</gene>
<name>A0A382TE14_9ZZZZ</name>
<protein>
    <submittedName>
        <fullName evidence="1">Uncharacterized protein</fullName>
    </submittedName>
</protein>
<dbReference type="EMBL" id="UINC01135716">
    <property type="protein sequence ID" value="SVD20032.1"/>
    <property type="molecule type" value="Genomic_DNA"/>
</dbReference>
<reference evidence="1" key="1">
    <citation type="submission" date="2018-05" db="EMBL/GenBank/DDBJ databases">
        <authorList>
            <person name="Lanie J.A."/>
            <person name="Ng W.-L."/>
            <person name="Kazmierczak K.M."/>
            <person name="Andrzejewski T.M."/>
            <person name="Davidsen T.M."/>
            <person name="Wayne K.J."/>
            <person name="Tettelin H."/>
            <person name="Glass J.I."/>
            <person name="Rusch D."/>
            <person name="Podicherti R."/>
            <person name="Tsui H.-C.T."/>
            <person name="Winkler M.E."/>
        </authorList>
    </citation>
    <scope>NUCLEOTIDE SEQUENCE</scope>
</reference>
<proteinExistence type="predicted"/>
<dbReference type="AlphaFoldDB" id="A0A382TE14"/>
<feature type="non-terminal residue" evidence="1">
    <location>
        <position position="1"/>
    </location>
</feature>
<accession>A0A382TE14</accession>